<reference evidence="10" key="1">
    <citation type="submission" date="2023-11" db="UniProtKB">
        <authorList>
            <consortium name="WormBaseParasite"/>
        </authorList>
    </citation>
    <scope>IDENTIFICATION</scope>
</reference>
<keyword evidence="7" id="KW-0472">Membrane</keyword>
<accession>A0AA84Z9T9</accession>
<dbReference type="Pfam" id="PF10601">
    <property type="entry name" value="zf-LITAF-like"/>
    <property type="match status" value="1"/>
</dbReference>
<evidence type="ECO:0000256" key="4">
    <source>
        <dbReference type="ARBA" id="ARBA00005975"/>
    </source>
</evidence>
<dbReference type="Proteomes" id="UP000050790">
    <property type="component" value="Unassembled WGS sequence"/>
</dbReference>
<dbReference type="InterPro" id="IPR037519">
    <property type="entry name" value="LITAF_fam"/>
</dbReference>
<evidence type="ECO:0000256" key="7">
    <source>
        <dbReference type="ARBA" id="ARBA00023136"/>
    </source>
</evidence>
<dbReference type="SMART" id="SM00714">
    <property type="entry name" value="LITAF"/>
    <property type="match status" value="1"/>
</dbReference>
<dbReference type="GO" id="GO:0008270">
    <property type="term" value="F:zinc ion binding"/>
    <property type="evidence" value="ECO:0007669"/>
    <property type="project" value="TreeGrafter"/>
</dbReference>
<feature type="domain" description="LITAF" evidence="8">
    <location>
        <begin position="42"/>
        <end position="126"/>
    </location>
</feature>
<dbReference type="GO" id="GO:0098560">
    <property type="term" value="C:cytoplasmic side of late endosome membrane"/>
    <property type="evidence" value="ECO:0007669"/>
    <property type="project" value="TreeGrafter"/>
</dbReference>
<protein>
    <recommendedName>
        <fullName evidence="8">LITAF domain-containing protein</fullName>
    </recommendedName>
</protein>
<evidence type="ECO:0000313" key="10">
    <source>
        <dbReference type="WBParaSite" id="SMRG1_18360.1"/>
    </source>
</evidence>
<organism evidence="9 10">
    <name type="scientific">Schistosoma margrebowiei</name>
    <dbReference type="NCBI Taxonomy" id="48269"/>
    <lineage>
        <taxon>Eukaryota</taxon>
        <taxon>Metazoa</taxon>
        <taxon>Spiralia</taxon>
        <taxon>Lophotrochozoa</taxon>
        <taxon>Platyhelminthes</taxon>
        <taxon>Trematoda</taxon>
        <taxon>Digenea</taxon>
        <taxon>Strigeidida</taxon>
        <taxon>Schistosomatoidea</taxon>
        <taxon>Schistosomatidae</taxon>
        <taxon>Schistosoma</taxon>
    </lineage>
</organism>
<name>A0AA84Z9T9_9TREM</name>
<evidence type="ECO:0000256" key="1">
    <source>
        <dbReference type="ARBA" id="ARBA00004414"/>
    </source>
</evidence>
<keyword evidence="6" id="KW-0862">Zinc</keyword>
<dbReference type="PANTHER" id="PTHR23292">
    <property type="entry name" value="LIPOPOLYSACCHARIDE-INDUCED TUMOR NECROSIS FACTOR-ALPHA FACTOR"/>
    <property type="match status" value="1"/>
</dbReference>
<dbReference type="AlphaFoldDB" id="A0AA84Z9T9"/>
<dbReference type="WBParaSite" id="SMRG1_18360.1">
    <property type="protein sequence ID" value="SMRG1_18360.1"/>
    <property type="gene ID" value="SMRG1_18360"/>
</dbReference>
<dbReference type="GO" id="GO:0005634">
    <property type="term" value="C:nucleus"/>
    <property type="evidence" value="ECO:0007669"/>
    <property type="project" value="TreeGrafter"/>
</dbReference>
<dbReference type="InterPro" id="IPR006629">
    <property type="entry name" value="LITAF"/>
</dbReference>
<keyword evidence="5" id="KW-0479">Metal-binding</keyword>
<evidence type="ECO:0000256" key="3">
    <source>
        <dbReference type="ARBA" id="ARBA00004630"/>
    </source>
</evidence>
<sequence length="129" mass="14325">MTGTCLRGRIYQVYIEQMNWELEVDKNSKCNNSILPPEYPKVFTDQPTPKVTFSDIPVTLRCPSCGLNTLTTLEYKNGLLTYLASGGICLIGGFFGCCLIPCCINGCKDVNHVCPHCRRAVGTYHRLGN</sequence>
<evidence type="ECO:0000259" key="8">
    <source>
        <dbReference type="PROSITE" id="PS51837"/>
    </source>
</evidence>
<dbReference type="PANTHER" id="PTHR23292:SF6">
    <property type="entry name" value="FI16602P1-RELATED"/>
    <property type="match status" value="1"/>
</dbReference>
<evidence type="ECO:0000256" key="2">
    <source>
        <dbReference type="ARBA" id="ARBA00004481"/>
    </source>
</evidence>
<evidence type="ECO:0000256" key="5">
    <source>
        <dbReference type="ARBA" id="ARBA00022723"/>
    </source>
</evidence>
<evidence type="ECO:0000256" key="6">
    <source>
        <dbReference type="ARBA" id="ARBA00022833"/>
    </source>
</evidence>
<evidence type="ECO:0000313" key="9">
    <source>
        <dbReference type="Proteomes" id="UP000050790"/>
    </source>
</evidence>
<dbReference type="PROSITE" id="PS51837">
    <property type="entry name" value="LITAF"/>
    <property type="match status" value="1"/>
</dbReference>
<comment type="subcellular location">
    <subcellularLocation>
        <location evidence="2">Endosome membrane</location>
        <topology evidence="2">Peripheral membrane protein</topology>
    </subcellularLocation>
    <subcellularLocation>
        <location evidence="1">Late endosome membrane</location>
    </subcellularLocation>
    <subcellularLocation>
        <location evidence="3">Lysosome membrane</location>
        <topology evidence="3">Peripheral membrane protein</topology>
        <orientation evidence="3">Cytoplasmic side</orientation>
    </subcellularLocation>
</comment>
<dbReference type="GO" id="GO:0098574">
    <property type="term" value="C:cytoplasmic side of lysosomal membrane"/>
    <property type="evidence" value="ECO:0007669"/>
    <property type="project" value="TreeGrafter"/>
</dbReference>
<comment type="similarity">
    <text evidence="4">Belongs to the CDIP1/LITAF family.</text>
</comment>
<proteinExistence type="inferred from homology"/>